<keyword evidence="1" id="KW-0812">Transmembrane</keyword>
<accession>Q0SKR0</accession>
<dbReference type="HOGENOM" id="CLU_159099_1_0_11"/>
<gene>
    <name evidence="3" type="ordered locus">RHA1_ro00040</name>
</gene>
<feature type="transmembrane region" description="Helical" evidence="1">
    <location>
        <begin position="12"/>
        <end position="33"/>
    </location>
</feature>
<dbReference type="OrthoDB" id="3748887at2"/>
<evidence type="ECO:0000313" key="3">
    <source>
        <dbReference type="EMBL" id="ABG91876.1"/>
    </source>
</evidence>
<protein>
    <recommendedName>
        <fullName evidence="2">SHOCT domain-containing protein</fullName>
    </recommendedName>
</protein>
<dbReference type="InterPro" id="IPR018649">
    <property type="entry name" value="SHOCT"/>
</dbReference>
<keyword evidence="1" id="KW-1133">Transmembrane helix</keyword>
<dbReference type="eggNOG" id="COG3462">
    <property type="taxonomic scope" value="Bacteria"/>
</dbReference>
<organism evidence="3 4">
    <name type="scientific">Rhodococcus jostii (strain RHA1)</name>
    <dbReference type="NCBI Taxonomy" id="101510"/>
    <lineage>
        <taxon>Bacteria</taxon>
        <taxon>Bacillati</taxon>
        <taxon>Actinomycetota</taxon>
        <taxon>Actinomycetes</taxon>
        <taxon>Mycobacteriales</taxon>
        <taxon>Nocardiaceae</taxon>
        <taxon>Rhodococcus</taxon>
    </lineage>
</organism>
<dbReference type="AlphaFoldDB" id="Q0SKR0"/>
<dbReference type="KEGG" id="rha:RHA1_ro00040"/>
<name>Q0SKR0_RHOJR</name>
<dbReference type="PATRIC" id="fig|101510.16.peg.51"/>
<evidence type="ECO:0000313" key="4">
    <source>
        <dbReference type="Proteomes" id="UP000008710"/>
    </source>
</evidence>
<evidence type="ECO:0000259" key="2">
    <source>
        <dbReference type="Pfam" id="PF09851"/>
    </source>
</evidence>
<sequence>MYDDDVGGWGYALMFTGMALIWGLLIVGIILLIRYVSHPFPAPPGEPPHRSAEAVLAERFARGEIDEQEYRNRLSILRAGTTP</sequence>
<proteinExistence type="predicted"/>
<feature type="domain" description="SHOCT" evidence="2">
    <location>
        <begin position="52"/>
        <end position="77"/>
    </location>
</feature>
<dbReference type="EMBL" id="CP000431">
    <property type="protein sequence ID" value="ABG91876.1"/>
    <property type="molecule type" value="Genomic_DNA"/>
</dbReference>
<keyword evidence="1" id="KW-0472">Membrane</keyword>
<evidence type="ECO:0000256" key="1">
    <source>
        <dbReference type="SAM" id="Phobius"/>
    </source>
</evidence>
<dbReference type="Pfam" id="PF09851">
    <property type="entry name" value="SHOCT"/>
    <property type="match status" value="1"/>
</dbReference>
<reference evidence="4" key="1">
    <citation type="journal article" date="2006" name="Proc. Natl. Acad. Sci. U.S.A.">
        <title>The complete genome of Rhodococcus sp. RHA1 provides insights into a catabolic powerhouse.</title>
        <authorList>
            <person name="McLeod M.P."/>
            <person name="Warren R.L."/>
            <person name="Hsiao W.W.L."/>
            <person name="Araki N."/>
            <person name="Myhre M."/>
            <person name="Fernandes C."/>
            <person name="Miyazawa D."/>
            <person name="Wong W."/>
            <person name="Lillquist A.L."/>
            <person name="Wang D."/>
            <person name="Dosanjh M."/>
            <person name="Hara H."/>
            <person name="Petrescu A."/>
            <person name="Morin R.D."/>
            <person name="Yang G."/>
            <person name="Stott J.M."/>
            <person name="Schein J.E."/>
            <person name="Shin H."/>
            <person name="Smailus D."/>
            <person name="Siddiqui A.S."/>
            <person name="Marra M.A."/>
            <person name="Jones S.J.M."/>
            <person name="Holt R."/>
            <person name="Brinkman F.S.L."/>
            <person name="Miyauchi K."/>
            <person name="Fukuda M."/>
            <person name="Davies J.E."/>
            <person name="Mohn W.W."/>
            <person name="Eltis L.D."/>
        </authorList>
    </citation>
    <scope>NUCLEOTIDE SEQUENCE [LARGE SCALE GENOMIC DNA]</scope>
    <source>
        <strain evidence="4">RHA1</strain>
    </source>
</reference>
<dbReference type="Proteomes" id="UP000008710">
    <property type="component" value="Chromosome"/>
</dbReference>
<dbReference type="RefSeq" id="WP_011593374.1">
    <property type="nucleotide sequence ID" value="NC_008268.1"/>
</dbReference>